<gene>
    <name evidence="3" type="primary">CSPG5</name>
    <name evidence="3" type="ORF">BLAG_LOCUS2640</name>
</gene>
<dbReference type="SUPFAM" id="SSF82671">
    <property type="entry name" value="SEA domain"/>
    <property type="match status" value="1"/>
</dbReference>
<sequence length="332" mass="36417">MQRTFTPDLRDESSPAFVTLAVVVTESLTAVYIAIPGFIRIIILGFVPGSVRARYVAEFAAEEAASDSEIQRQAQNNLAEAVKNGTFNGTLNVTDSQALEPTSLTPEELAKVTSNSNFCTLRCGEGGVCQLTEKFPGVLISECVCVPHYCAAGTCDVIVDQGPRCTCPASMFSWYRGERCDHVLTQGHIIGIALGCASAGLVGLIIVAVCLAKREKNSLKKKKEERYRYEPPVILENYNPQVRLPMPRAALGRDDYPPTGSELDLLQAKSPLYTDSIRDRGRPRWTPVIPDLPPGQFKIPRPAFDKVYPKDDAHSQSFEINFSNTGGEETRM</sequence>
<dbReference type="Pfam" id="PF01390">
    <property type="entry name" value="SEA"/>
    <property type="match status" value="1"/>
</dbReference>
<dbReference type="InterPro" id="IPR036364">
    <property type="entry name" value="SEA_dom_sf"/>
</dbReference>
<accession>A0A8J9VX55</accession>
<keyword evidence="1" id="KW-0472">Membrane</keyword>
<reference evidence="3" key="1">
    <citation type="submission" date="2022-01" db="EMBL/GenBank/DDBJ databases">
        <authorList>
            <person name="Braso-Vives M."/>
        </authorList>
    </citation>
    <scope>NUCLEOTIDE SEQUENCE</scope>
</reference>
<feature type="domain" description="SEA" evidence="2">
    <location>
        <begin position="1"/>
        <end position="103"/>
    </location>
</feature>
<dbReference type="OrthoDB" id="10055523at2759"/>
<evidence type="ECO:0000313" key="4">
    <source>
        <dbReference type="Proteomes" id="UP000838412"/>
    </source>
</evidence>
<dbReference type="PANTHER" id="PTHR15381:SF1">
    <property type="entry name" value="CHONDROITIN SULFATE PROTEOGLYCAN 5"/>
    <property type="match status" value="1"/>
</dbReference>
<keyword evidence="1" id="KW-1133">Transmembrane helix</keyword>
<dbReference type="PROSITE" id="PS50024">
    <property type="entry name" value="SEA"/>
    <property type="match status" value="1"/>
</dbReference>
<keyword evidence="1" id="KW-0812">Transmembrane</keyword>
<organism evidence="3 4">
    <name type="scientific">Branchiostoma lanceolatum</name>
    <name type="common">Common lancelet</name>
    <name type="synonym">Amphioxus lanceolatum</name>
    <dbReference type="NCBI Taxonomy" id="7740"/>
    <lineage>
        <taxon>Eukaryota</taxon>
        <taxon>Metazoa</taxon>
        <taxon>Chordata</taxon>
        <taxon>Cephalochordata</taxon>
        <taxon>Leptocardii</taxon>
        <taxon>Amphioxiformes</taxon>
        <taxon>Branchiostomatidae</taxon>
        <taxon>Branchiostoma</taxon>
    </lineage>
</organism>
<proteinExistence type="predicted"/>
<dbReference type="InterPro" id="IPR000082">
    <property type="entry name" value="SEA_dom"/>
</dbReference>
<evidence type="ECO:0000256" key="1">
    <source>
        <dbReference type="SAM" id="Phobius"/>
    </source>
</evidence>
<protein>
    <submittedName>
        <fullName evidence="3">CSPG5 protein</fullName>
    </submittedName>
</protein>
<evidence type="ECO:0000259" key="2">
    <source>
        <dbReference type="PROSITE" id="PS50024"/>
    </source>
</evidence>
<dbReference type="PANTHER" id="PTHR15381">
    <property type="entry name" value="CHONDROITIN SULFATE PROTEOGLYCAN 5 -RELATED"/>
    <property type="match status" value="1"/>
</dbReference>
<dbReference type="Proteomes" id="UP000838412">
    <property type="component" value="Chromosome 10"/>
</dbReference>
<feature type="transmembrane region" description="Helical" evidence="1">
    <location>
        <begin position="189"/>
        <end position="212"/>
    </location>
</feature>
<keyword evidence="4" id="KW-1185">Reference proteome</keyword>
<dbReference type="AlphaFoldDB" id="A0A8J9VX55"/>
<dbReference type="EMBL" id="OV696695">
    <property type="protein sequence ID" value="CAH1237831.1"/>
    <property type="molecule type" value="Genomic_DNA"/>
</dbReference>
<evidence type="ECO:0000313" key="3">
    <source>
        <dbReference type="EMBL" id="CAH1237831.1"/>
    </source>
</evidence>
<name>A0A8J9VX55_BRALA</name>